<protein>
    <submittedName>
        <fullName evidence="2">CaiF/GrlA family transcriptional regulator</fullName>
    </submittedName>
</protein>
<evidence type="ECO:0000313" key="2">
    <source>
        <dbReference type="EMBL" id="ECI4011694.1"/>
    </source>
</evidence>
<feature type="region of interest" description="Disordered" evidence="1">
    <location>
        <begin position="121"/>
        <end position="154"/>
    </location>
</feature>
<feature type="region of interest" description="Disordered" evidence="1">
    <location>
        <begin position="1"/>
        <end position="24"/>
    </location>
</feature>
<dbReference type="Pfam" id="PF07180">
    <property type="entry name" value="CaiF_GrlA"/>
    <property type="match status" value="1"/>
</dbReference>
<dbReference type="Proteomes" id="UP000839598">
    <property type="component" value="Unassembled WGS sequence"/>
</dbReference>
<dbReference type="InterPro" id="IPR020357">
    <property type="entry name" value="Tscrpt_reg_CaiF/GrlA"/>
</dbReference>
<gene>
    <name evidence="2" type="ORF">DN310_20815</name>
</gene>
<accession>A0A5Y3MVV6</accession>
<dbReference type="AlphaFoldDB" id="A0A5Y3MVV6"/>
<name>A0A5Y3MVV6_SALER</name>
<dbReference type="Gene3D" id="1.10.10.10">
    <property type="entry name" value="Winged helix-like DNA-binding domain superfamily/Winged helix DNA-binding domain"/>
    <property type="match status" value="1"/>
</dbReference>
<evidence type="ECO:0000256" key="1">
    <source>
        <dbReference type="SAM" id="MobiDB-lite"/>
    </source>
</evidence>
<sequence length="175" mass="19878">MKIKKHSNDNFCSSGPVSENTASRVVRKGAQSNYDEFVIPPGMSEWENAPLYMIIARWCLLQKRWVNRDDIEAAFHLDTRRASFQLSYISRKKSRVVCQARYYSKEEGGRQRIELRVDDILPESPADTGKTPPCPGTKKNRGGRVSTSRLGSGMTGNGCAWETLLKRVREGHRDE</sequence>
<organism evidence="2">
    <name type="scientific">Salmonella enterica subsp. salamae</name>
    <dbReference type="NCBI Taxonomy" id="59202"/>
    <lineage>
        <taxon>Bacteria</taxon>
        <taxon>Pseudomonadati</taxon>
        <taxon>Pseudomonadota</taxon>
        <taxon>Gammaproteobacteria</taxon>
        <taxon>Enterobacterales</taxon>
        <taxon>Enterobacteriaceae</taxon>
        <taxon>Salmonella</taxon>
    </lineage>
</organism>
<proteinExistence type="predicted"/>
<dbReference type="GO" id="GO:0006351">
    <property type="term" value="P:DNA-templated transcription"/>
    <property type="evidence" value="ECO:0007669"/>
    <property type="project" value="InterPro"/>
</dbReference>
<comment type="caution">
    <text evidence="2">The sequence shown here is derived from an EMBL/GenBank/DDBJ whole genome shotgun (WGS) entry which is preliminary data.</text>
</comment>
<reference evidence="2" key="1">
    <citation type="submission" date="2018-06" db="EMBL/GenBank/DDBJ databases">
        <authorList>
            <person name="Ashton P.M."/>
            <person name="Dallman T."/>
            <person name="Nair S."/>
            <person name="De Pinna E."/>
            <person name="Peters T."/>
            <person name="Grant K."/>
        </authorList>
    </citation>
    <scope>NUCLEOTIDE SEQUENCE [LARGE SCALE GENOMIC DNA]</scope>
    <source>
        <strain evidence="2">275803</strain>
    </source>
</reference>
<feature type="compositionally biased region" description="Polar residues" evidence="1">
    <location>
        <begin position="9"/>
        <end position="23"/>
    </location>
</feature>
<dbReference type="EMBL" id="AAIVAV010000030">
    <property type="protein sequence ID" value="ECI4011694.1"/>
    <property type="molecule type" value="Genomic_DNA"/>
</dbReference>
<dbReference type="InterPro" id="IPR036388">
    <property type="entry name" value="WH-like_DNA-bd_sf"/>
</dbReference>